<comment type="caution">
    <text evidence="5">The sequence shown here is derived from an EMBL/GenBank/DDBJ whole genome shotgun (WGS) entry which is preliminary data.</text>
</comment>
<accession>A0ABU2LAT1</accession>
<organism evidence="5 6">
    <name type="scientific">Streptomyces boetiae</name>
    <dbReference type="NCBI Taxonomy" id="3075541"/>
    <lineage>
        <taxon>Bacteria</taxon>
        <taxon>Bacillati</taxon>
        <taxon>Actinomycetota</taxon>
        <taxon>Actinomycetes</taxon>
        <taxon>Kitasatosporales</taxon>
        <taxon>Streptomycetaceae</taxon>
        <taxon>Streptomyces</taxon>
    </lineage>
</organism>
<dbReference type="Gene3D" id="3.50.50.60">
    <property type="entry name" value="FAD/NAD(P)-binding domain"/>
    <property type="match status" value="2"/>
</dbReference>
<comment type="function">
    <text evidence="1">Probable oxidoreductase that may play a role as regulator of mitochondrial function.</text>
</comment>
<feature type="domain" description="Amine oxidase" evidence="4">
    <location>
        <begin position="21"/>
        <end position="309"/>
    </location>
</feature>
<evidence type="ECO:0000313" key="6">
    <source>
        <dbReference type="Proteomes" id="UP001183388"/>
    </source>
</evidence>
<evidence type="ECO:0000256" key="2">
    <source>
        <dbReference type="ARBA" id="ARBA00038825"/>
    </source>
</evidence>
<protein>
    <recommendedName>
        <fullName evidence="3">Pyridine nucleotide-disulfide oxidoreductase domain-containing protein 2</fullName>
    </recommendedName>
</protein>
<evidence type="ECO:0000259" key="4">
    <source>
        <dbReference type="Pfam" id="PF01593"/>
    </source>
</evidence>
<dbReference type="Proteomes" id="UP001183388">
    <property type="component" value="Unassembled WGS sequence"/>
</dbReference>
<dbReference type="PANTHER" id="PTHR10668:SF103">
    <property type="entry name" value="PYRIDINE NUCLEOTIDE-DISULFIDE OXIDOREDUCTASE DOMAIN-CONTAINING PROTEIN 2"/>
    <property type="match status" value="1"/>
</dbReference>
<dbReference type="RefSeq" id="WP_311631632.1">
    <property type="nucleotide sequence ID" value="NZ_JAVREN010000025.1"/>
</dbReference>
<keyword evidence="6" id="KW-1185">Reference proteome</keyword>
<proteinExistence type="predicted"/>
<name>A0ABU2LAT1_9ACTN</name>
<reference evidence="6" key="1">
    <citation type="submission" date="2023-07" db="EMBL/GenBank/DDBJ databases">
        <title>30 novel species of actinomycetes from the DSMZ collection.</title>
        <authorList>
            <person name="Nouioui I."/>
        </authorList>
    </citation>
    <scope>NUCLEOTIDE SEQUENCE [LARGE SCALE GENOMIC DNA]</scope>
    <source>
        <strain evidence="6">DSM 44917</strain>
    </source>
</reference>
<evidence type="ECO:0000256" key="1">
    <source>
        <dbReference type="ARBA" id="ARBA00037217"/>
    </source>
</evidence>
<dbReference type="Pfam" id="PF01593">
    <property type="entry name" value="Amino_oxidase"/>
    <property type="match status" value="1"/>
</dbReference>
<dbReference type="InterPro" id="IPR002937">
    <property type="entry name" value="Amino_oxidase"/>
</dbReference>
<sequence>MPARLSPAAWDAVIVGGGHNGLVAAAYLARAGRSVLVLERLPHPGGAAVSGSPFPGVTARLSRYAYLVSLLPQRIIRDLGLPLALRKRAFASYTPTVRGGRPTGLLIGGGEGRTREAFARLTGSEREYAAWQRFYAMTGRVAARVFPTLTEPLPTRAGLRALVDDDAAWEALFERPLGEAVEAAFEDDLVRGVVLTDGLIGTFARAHDPSLRQNRCFLYHVIGQGSGDWDVPVGGMGAVSTALADAARAAGAELRTGHEVTGIATDGTRAEVAFRTAAGEEGLAAARHVLVNAAPRELAGLLGEAATPEVPGPREARAPEGAQFKVNMLLRRLPALRDPHADPREAFAGTFHVAEGYRQLEAAYLEAAAGRRPATPPSEVYCHSLTDPTILGPSQAAAGFQTLTLFGLHTPARLFAEDNDAMRAELLDATLEALDAHLAEPLRECLALDAEGRPCLEARTPLDLDRELRLPGGHIFHRDLAFPYAEDAEEEAGRWGVGTRHANVLLCGAGAPRGGGVSGIPGHNAAMAALGR</sequence>
<gene>
    <name evidence="5" type="ORF">RM780_17215</name>
</gene>
<dbReference type="EMBL" id="JAVREN010000025">
    <property type="protein sequence ID" value="MDT0308688.1"/>
    <property type="molecule type" value="Genomic_DNA"/>
</dbReference>
<dbReference type="PANTHER" id="PTHR10668">
    <property type="entry name" value="PHYTOENE DEHYDROGENASE"/>
    <property type="match status" value="1"/>
</dbReference>
<comment type="subunit">
    <text evidence="2">Interacts with COX5B; this interaction may contribute to localize PYROXD2 to the inner face of the inner mitochondrial membrane.</text>
</comment>
<dbReference type="SUPFAM" id="SSF51905">
    <property type="entry name" value="FAD/NAD(P)-binding domain"/>
    <property type="match status" value="1"/>
</dbReference>
<evidence type="ECO:0000256" key="3">
    <source>
        <dbReference type="ARBA" id="ARBA00040298"/>
    </source>
</evidence>
<dbReference type="InterPro" id="IPR036188">
    <property type="entry name" value="FAD/NAD-bd_sf"/>
</dbReference>
<evidence type="ECO:0000313" key="5">
    <source>
        <dbReference type="EMBL" id="MDT0308688.1"/>
    </source>
</evidence>